<dbReference type="InterPro" id="IPR050587">
    <property type="entry name" value="GNT1/Glycosyltrans_8"/>
</dbReference>
<keyword evidence="2" id="KW-1185">Reference proteome</keyword>
<dbReference type="Gene3D" id="3.40.50.980">
    <property type="match status" value="1"/>
</dbReference>
<organism evidence="1 2">
    <name type="scientific">Durusdinium trenchii</name>
    <dbReference type="NCBI Taxonomy" id="1381693"/>
    <lineage>
        <taxon>Eukaryota</taxon>
        <taxon>Sar</taxon>
        <taxon>Alveolata</taxon>
        <taxon>Dinophyceae</taxon>
        <taxon>Suessiales</taxon>
        <taxon>Symbiodiniaceae</taxon>
        <taxon>Durusdinium</taxon>
    </lineage>
</organism>
<dbReference type="InterPro" id="IPR029044">
    <property type="entry name" value="Nucleotide-diphossugar_trans"/>
</dbReference>
<dbReference type="PANTHER" id="PTHR11183">
    <property type="entry name" value="GLYCOGENIN SUBFAMILY MEMBER"/>
    <property type="match status" value="1"/>
</dbReference>
<dbReference type="Pfam" id="PF01501">
    <property type="entry name" value="Glyco_transf_8"/>
    <property type="match status" value="1"/>
</dbReference>
<dbReference type="InterPro" id="IPR002495">
    <property type="entry name" value="Glyco_trans_8"/>
</dbReference>
<protein>
    <submittedName>
        <fullName evidence="1">Uncharacterized protein R707</fullName>
    </submittedName>
</protein>
<dbReference type="Proteomes" id="UP001642464">
    <property type="component" value="Unassembled WGS sequence"/>
</dbReference>
<dbReference type="SUPFAM" id="SSF56801">
    <property type="entry name" value="Acetyl-CoA synthetase-like"/>
    <property type="match status" value="1"/>
</dbReference>
<dbReference type="Gene3D" id="3.90.550.10">
    <property type="entry name" value="Spore Coat Polysaccharide Biosynthesis Protein SpsA, Chain A"/>
    <property type="match status" value="1"/>
</dbReference>
<sequence length="617" mass="68230">MRPAWQPDRHLSNPLRAVLTAFTCHQCGRFDTTGAGPQGQPERPHFCRVCREEKVAGRLAKRAYVSLIYGTQKKYVTGALALGFSLEASGTQYDRVLLHTADLPEEALMLLGQLWQLKEVPYIKSAGDLHVASDKARFKEVFTKLHVFNPEAVPYDKVVFLDLDMIVLRNIDELFHLRPPAGMSTFKSDKVVGISPEHGERLDPRMCYVNAGTMVTAPSKELFQLLEADVSEPDPHWHVQAWSPEQKYLSNVMAGEWSQVSQLYNFEVQLHSGVPLSELWRTAELGSVAVCHFSGHVKSWDKEPDEDLSVLGSSHSRSTFDKLPSDVQQRAQARCSILHAEWHRMFSLALKRCRGALDLPGQVKDSGWTSILLTGSEHGDPSELEFMPGEEVVLEEAAEEGAAAMSCLATVLHCYPGGRLLLWRRPSDEGAARCICPSASTRVSVWKEASEDPFDLGCQAVAWLGEGHQLGVVHARCGDDRWIQFADYATWLPVGLLRELSSKAAVFLTWVDEVLRPSFTSAKLCPSERIASLLPNGPEAAMLFLGTALCGLCLGPLDPQLTRSELDFALQDLPASALVLGDLSSVALALAELAAQELQLELFRLHRGGRFEFCSFG</sequence>
<name>A0ABP0JRV9_9DINO</name>
<evidence type="ECO:0000313" key="1">
    <source>
        <dbReference type="EMBL" id="CAK9017202.1"/>
    </source>
</evidence>
<evidence type="ECO:0000313" key="2">
    <source>
        <dbReference type="Proteomes" id="UP001642464"/>
    </source>
</evidence>
<proteinExistence type="predicted"/>
<comment type="caution">
    <text evidence="1">The sequence shown here is derived from an EMBL/GenBank/DDBJ whole genome shotgun (WGS) entry which is preliminary data.</text>
</comment>
<reference evidence="1 2" key="1">
    <citation type="submission" date="2024-02" db="EMBL/GenBank/DDBJ databases">
        <authorList>
            <person name="Chen Y."/>
            <person name="Shah S."/>
            <person name="Dougan E. K."/>
            <person name="Thang M."/>
            <person name="Chan C."/>
        </authorList>
    </citation>
    <scope>NUCLEOTIDE SEQUENCE [LARGE SCALE GENOMIC DNA]</scope>
</reference>
<accession>A0ABP0JRV9</accession>
<dbReference type="EMBL" id="CAXAMM010008391">
    <property type="protein sequence ID" value="CAK9017202.1"/>
    <property type="molecule type" value="Genomic_DNA"/>
</dbReference>
<dbReference type="SUPFAM" id="SSF53448">
    <property type="entry name" value="Nucleotide-diphospho-sugar transferases"/>
    <property type="match status" value="1"/>
</dbReference>
<gene>
    <name evidence="1" type="ORF">SCF082_LOCUS13530</name>
</gene>